<gene>
    <name evidence="1" type="ORF">SAMN05216550_12753</name>
</gene>
<dbReference type="EMBL" id="FNZM01000027">
    <property type="protein sequence ID" value="SEK14235.1"/>
    <property type="molecule type" value="Genomic_DNA"/>
</dbReference>
<sequence>MYSVDDYFVECLVEHSAGDGWTACARISRKRDYRKAADVPKALFETSVECPTKRDAERAAVKWVRSQLPKRREEFEEALDAPSGVLEVSGRQ</sequence>
<dbReference type="Proteomes" id="UP000183529">
    <property type="component" value="Unassembled WGS sequence"/>
</dbReference>
<dbReference type="AlphaFoldDB" id="A0AAQ1GNC9"/>
<evidence type="ECO:0000313" key="1">
    <source>
        <dbReference type="EMBL" id="SEK14235.1"/>
    </source>
</evidence>
<dbReference type="RefSeq" id="WP_074987334.1">
    <property type="nucleotide sequence ID" value="NZ_CADFGN010000020.1"/>
</dbReference>
<proteinExistence type="predicted"/>
<comment type="caution">
    <text evidence="1">The sequence shown here is derived from an EMBL/GenBank/DDBJ whole genome shotgun (WGS) entry which is preliminary data.</text>
</comment>
<reference evidence="1 2" key="1">
    <citation type="submission" date="2016-10" db="EMBL/GenBank/DDBJ databases">
        <authorList>
            <person name="Varghese N."/>
            <person name="Submissions S."/>
        </authorList>
    </citation>
    <scope>NUCLEOTIDE SEQUENCE [LARGE SCALE GENOMIC DNA]</scope>
    <source>
        <strain evidence="1 2">LMG 22274</strain>
    </source>
</reference>
<evidence type="ECO:0000313" key="2">
    <source>
        <dbReference type="Proteomes" id="UP000183529"/>
    </source>
</evidence>
<protein>
    <submittedName>
        <fullName evidence="1">Uncharacterized protein</fullName>
    </submittedName>
</protein>
<organism evidence="1 2">
    <name type="scientific">Paraburkholderia tropica</name>
    <dbReference type="NCBI Taxonomy" id="92647"/>
    <lineage>
        <taxon>Bacteria</taxon>
        <taxon>Pseudomonadati</taxon>
        <taxon>Pseudomonadota</taxon>
        <taxon>Betaproteobacteria</taxon>
        <taxon>Burkholderiales</taxon>
        <taxon>Burkholderiaceae</taxon>
        <taxon>Paraburkholderia</taxon>
    </lineage>
</organism>
<accession>A0AAQ1GNC9</accession>
<name>A0AAQ1GNC9_9BURK</name>